<gene>
    <name evidence="1" type="ORF">EOW65_17325</name>
</gene>
<dbReference type="Proteomes" id="UP000286594">
    <property type="component" value="Unassembled WGS sequence"/>
</dbReference>
<protein>
    <recommendedName>
        <fullName evidence="3">DUF2158 domain-containing protein</fullName>
    </recommendedName>
</protein>
<evidence type="ECO:0008006" key="3">
    <source>
        <dbReference type="Google" id="ProtNLM"/>
    </source>
</evidence>
<keyword evidence="2" id="KW-1185">Reference proteome</keyword>
<organism evidence="1 2">
    <name type="scientific">Paenirhodobacter ferrireducens</name>
    <dbReference type="NCBI Taxonomy" id="1215032"/>
    <lineage>
        <taxon>Bacteria</taxon>
        <taxon>Pseudomonadati</taxon>
        <taxon>Pseudomonadota</taxon>
        <taxon>Alphaproteobacteria</taxon>
        <taxon>Rhodobacterales</taxon>
        <taxon>Rhodobacter group</taxon>
        <taxon>Paenirhodobacter</taxon>
    </lineage>
</organism>
<reference evidence="1 2" key="1">
    <citation type="submission" date="2019-01" db="EMBL/GenBank/DDBJ databases">
        <title>Sinorhodobacter populi sp. nov. isolated from the symptomatic bark tissue of Populus euramericana canker.</title>
        <authorList>
            <person name="Xu G."/>
        </authorList>
    </citation>
    <scope>NUCLEOTIDE SEQUENCE [LARGE SCALE GENOMIC DNA]</scope>
    <source>
        <strain evidence="1 2">CCTCC AB2012026</strain>
    </source>
</reference>
<accession>A0A443L7C8</accession>
<sequence length="64" mass="6988">MTMAKQIEVGDQVTFADERRALVVVKIDEKGVHCQIPGAGGKIVIHKAEDLKNHGKPGPLRPIF</sequence>
<evidence type="ECO:0000313" key="2">
    <source>
        <dbReference type="Proteomes" id="UP000286594"/>
    </source>
</evidence>
<dbReference type="AlphaFoldDB" id="A0A443L7C8"/>
<proteinExistence type="predicted"/>
<comment type="caution">
    <text evidence="1">The sequence shown here is derived from an EMBL/GenBank/DDBJ whole genome shotgun (WGS) entry which is preliminary data.</text>
</comment>
<name>A0A443L7C8_9RHOB</name>
<dbReference type="RefSeq" id="WP_128151592.1">
    <property type="nucleotide sequence ID" value="NZ_SAVB01000026.1"/>
</dbReference>
<dbReference type="OrthoDB" id="9862415at2"/>
<evidence type="ECO:0000313" key="1">
    <source>
        <dbReference type="EMBL" id="RWR45106.1"/>
    </source>
</evidence>
<dbReference type="EMBL" id="SAVB01000026">
    <property type="protein sequence ID" value="RWR45106.1"/>
    <property type="molecule type" value="Genomic_DNA"/>
</dbReference>